<name>A0A829Y7L7_9GAMM</name>
<comment type="caution">
    <text evidence="1">The sequence shown here is derived from an EMBL/GenBank/DDBJ whole genome shotgun (WGS) entry which is preliminary data.</text>
</comment>
<reference evidence="2" key="1">
    <citation type="submission" date="2020-01" db="EMBL/GenBank/DDBJ databases">
        <title>'Steroidobacter agaridevorans' sp. nov., agar-degrading bacteria isolated from rhizosphere soils.</title>
        <authorList>
            <person name="Ikenaga M."/>
            <person name="Kataoka M."/>
            <person name="Murouchi A."/>
            <person name="Katsuragi S."/>
            <person name="Sakai M."/>
        </authorList>
    </citation>
    <scope>NUCLEOTIDE SEQUENCE [LARGE SCALE GENOMIC DNA]</scope>
    <source>
        <strain evidence="2">YU21-B</strain>
    </source>
</reference>
<keyword evidence="2" id="KW-1185">Reference proteome</keyword>
<organism evidence="1 2">
    <name type="scientific">Steroidobacter agaridevorans</name>
    <dbReference type="NCBI Taxonomy" id="2695856"/>
    <lineage>
        <taxon>Bacteria</taxon>
        <taxon>Pseudomonadati</taxon>
        <taxon>Pseudomonadota</taxon>
        <taxon>Gammaproteobacteria</taxon>
        <taxon>Steroidobacterales</taxon>
        <taxon>Steroidobacteraceae</taxon>
        <taxon>Steroidobacter</taxon>
    </lineage>
</organism>
<dbReference type="EMBL" id="BLJN01000001">
    <property type="protein sequence ID" value="GFE79200.1"/>
    <property type="molecule type" value="Genomic_DNA"/>
</dbReference>
<dbReference type="AlphaFoldDB" id="A0A829Y7L7"/>
<evidence type="ECO:0000313" key="1">
    <source>
        <dbReference type="EMBL" id="GFE79200.1"/>
    </source>
</evidence>
<protein>
    <submittedName>
        <fullName evidence="1">Uncharacterized protein</fullName>
    </submittedName>
</protein>
<gene>
    <name evidence="1" type="ORF">GCM10011487_12000</name>
</gene>
<proteinExistence type="predicted"/>
<sequence length="97" mass="10379">MAPASATEEKRFDLRAGVAPAGQHSSSLLLFTGYTADPGTCGNEMVGPLPRGEYTGKEAWLTLIASACHLVERRDATGKLRVFADMSRCKCSFGFPP</sequence>
<evidence type="ECO:0000313" key="2">
    <source>
        <dbReference type="Proteomes" id="UP000445000"/>
    </source>
</evidence>
<accession>A0A829Y7L7</accession>
<dbReference type="Proteomes" id="UP000445000">
    <property type="component" value="Unassembled WGS sequence"/>
</dbReference>